<evidence type="ECO:0000256" key="6">
    <source>
        <dbReference type="ARBA" id="ARBA00022556"/>
    </source>
</evidence>
<keyword evidence="6 13" id="KW-0441">Lipid A biosynthesis</keyword>
<dbReference type="GO" id="GO:0005524">
    <property type="term" value="F:ATP binding"/>
    <property type="evidence" value="ECO:0007669"/>
    <property type="project" value="UniProtKB-UniRule"/>
</dbReference>
<keyword evidence="10 13" id="KW-0067">ATP-binding</keyword>
<evidence type="ECO:0000256" key="9">
    <source>
        <dbReference type="ARBA" id="ARBA00022777"/>
    </source>
</evidence>
<name>R9QZW4_9BACT</name>
<dbReference type="GO" id="GO:0005886">
    <property type="term" value="C:plasma membrane"/>
    <property type="evidence" value="ECO:0007669"/>
    <property type="project" value="TreeGrafter"/>
</dbReference>
<dbReference type="EMBL" id="JX188020">
    <property type="protein sequence ID" value="AGH13536.1"/>
    <property type="molecule type" value="Genomic_DNA"/>
</dbReference>
<dbReference type="HAMAP" id="MF_00409">
    <property type="entry name" value="LpxK"/>
    <property type="match status" value="1"/>
</dbReference>
<dbReference type="Pfam" id="PF02606">
    <property type="entry name" value="LpxK"/>
    <property type="match status" value="1"/>
</dbReference>
<feature type="binding site" evidence="13">
    <location>
        <begin position="35"/>
        <end position="42"/>
    </location>
    <ligand>
        <name>ATP</name>
        <dbReference type="ChEBI" id="CHEBI:30616"/>
    </ligand>
</feature>
<evidence type="ECO:0000256" key="1">
    <source>
        <dbReference type="ARBA" id="ARBA00002274"/>
    </source>
</evidence>
<dbReference type="NCBIfam" id="TIGR00682">
    <property type="entry name" value="lpxK"/>
    <property type="match status" value="1"/>
</dbReference>
<evidence type="ECO:0000256" key="5">
    <source>
        <dbReference type="ARBA" id="ARBA00022516"/>
    </source>
</evidence>
<keyword evidence="8 13" id="KW-0547">Nucleotide-binding</keyword>
<dbReference type="GO" id="GO:0009029">
    <property type="term" value="F:lipid-A 4'-kinase activity"/>
    <property type="evidence" value="ECO:0007669"/>
    <property type="project" value="UniProtKB-UniRule"/>
</dbReference>
<organism evidence="14">
    <name type="scientific">uncultured bacterium pUR16A2</name>
    <dbReference type="NCBI Taxonomy" id="1204710"/>
    <lineage>
        <taxon>Bacteria</taxon>
        <taxon>environmental samples</taxon>
    </lineage>
</organism>
<dbReference type="GO" id="GO:0009245">
    <property type="term" value="P:lipid A biosynthetic process"/>
    <property type="evidence" value="ECO:0007669"/>
    <property type="project" value="UniProtKB-UniRule"/>
</dbReference>
<dbReference type="PANTHER" id="PTHR42724">
    <property type="entry name" value="TETRAACYLDISACCHARIDE 4'-KINASE"/>
    <property type="match status" value="1"/>
</dbReference>
<protein>
    <recommendedName>
        <fullName evidence="4 13">Tetraacyldisaccharide 4'-kinase</fullName>
        <ecNumber evidence="3 13">2.7.1.130</ecNumber>
    </recommendedName>
    <alternativeName>
        <fullName evidence="12 13">Lipid A 4'-kinase</fullName>
    </alternativeName>
</protein>
<keyword evidence="9 13" id="KW-0418">Kinase</keyword>
<gene>
    <name evidence="13" type="primary">lpxK</name>
</gene>
<dbReference type="AlphaFoldDB" id="R9QZW4"/>
<evidence type="ECO:0000256" key="11">
    <source>
        <dbReference type="ARBA" id="ARBA00023098"/>
    </source>
</evidence>
<comment type="function">
    <text evidence="1 13">Transfers the gamma-phosphate of ATP to the 4'-position of a tetraacyldisaccharide 1-phosphate intermediate (termed DS-1-P) to form tetraacyldisaccharide 1,4'-bis-phosphate (lipid IVA).</text>
</comment>
<dbReference type="InterPro" id="IPR003758">
    <property type="entry name" value="LpxK"/>
</dbReference>
<sequence>MIYKLALKFRHALFDKGWRKQHDSEVPTICIGNVTVGGTGKTPHTEMILRFLDQDGDWASRNIAVLSRGYKRRSKGFQQVDMTSTAAFSGDEPLQIKKKFPGVTVAVDKDRVEGCDFLCHPDKLQTSKKGDRCYNKNFPPADLIILDDAFQHRSLKATVNIVLVDFNRPLSEDKLLPYGSLRDLPSRVRSADIIIVTKCPKYLSDQERAMSIESLKLGKDAPKVFFTTMEYCKPTGIFQQMDTRYIYSQRLILFSGIAQDTPLRNYLSDSYHIVKHLSFADHHTYSKADIKSIENAADKWPTAAVATTEKDAQRILDYPRMPRDLKTKMFQVPIRAVFFSEEEQKEFETTLLGLMK</sequence>
<comment type="pathway">
    <text evidence="2 13">Glycolipid biosynthesis; lipid IV(A) biosynthesis; lipid IV(A) from (3R)-3-hydroxytetradecanoyl-[acyl-carrier-protein] and UDP-N-acetyl-alpha-D-glucosamine: step 6/6.</text>
</comment>
<dbReference type="PANTHER" id="PTHR42724:SF1">
    <property type="entry name" value="TETRAACYLDISACCHARIDE 4'-KINASE, MITOCHONDRIAL-RELATED"/>
    <property type="match status" value="1"/>
</dbReference>
<comment type="catalytic activity">
    <reaction evidence="13">
        <text>a lipid A disaccharide + ATP = a lipid IVA + ADP + H(+)</text>
        <dbReference type="Rhea" id="RHEA:67840"/>
        <dbReference type="ChEBI" id="CHEBI:15378"/>
        <dbReference type="ChEBI" id="CHEBI:30616"/>
        <dbReference type="ChEBI" id="CHEBI:176343"/>
        <dbReference type="ChEBI" id="CHEBI:176425"/>
        <dbReference type="ChEBI" id="CHEBI:456216"/>
        <dbReference type="EC" id="2.7.1.130"/>
    </reaction>
</comment>
<keyword evidence="11 13" id="KW-0443">Lipid metabolism</keyword>
<keyword evidence="5 13" id="KW-0444">Lipid biosynthesis</keyword>
<proteinExistence type="inferred from homology"/>
<evidence type="ECO:0000256" key="10">
    <source>
        <dbReference type="ARBA" id="ARBA00022840"/>
    </source>
</evidence>
<dbReference type="EC" id="2.7.1.130" evidence="3 13"/>
<evidence type="ECO:0000256" key="8">
    <source>
        <dbReference type="ARBA" id="ARBA00022741"/>
    </source>
</evidence>
<reference evidence="14" key="1">
    <citation type="submission" date="2012-06" db="EMBL/GenBank/DDBJ databases">
        <title>A novel metagenomic alpha-L-rhamnosidase with high activity on rutin.</title>
        <authorList>
            <person name="Rabausch U."/>
            <person name="Streit W.R."/>
        </authorList>
    </citation>
    <scope>NUCLEOTIDE SEQUENCE</scope>
</reference>
<evidence type="ECO:0000256" key="13">
    <source>
        <dbReference type="HAMAP-Rule" id="MF_00409"/>
    </source>
</evidence>
<comment type="similarity">
    <text evidence="13">Belongs to the LpxK family.</text>
</comment>
<evidence type="ECO:0000256" key="7">
    <source>
        <dbReference type="ARBA" id="ARBA00022679"/>
    </source>
</evidence>
<accession>R9QZW4</accession>
<evidence type="ECO:0000256" key="2">
    <source>
        <dbReference type="ARBA" id="ARBA00004870"/>
    </source>
</evidence>
<evidence type="ECO:0000256" key="12">
    <source>
        <dbReference type="ARBA" id="ARBA00029757"/>
    </source>
</evidence>
<evidence type="ECO:0000256" key="3">
    <source>
        <dbReference type="ARBA" id="ARBA00012071"/>
    </source>
</evidence>
<dbReference type="GO" id="GO:0009244">
    <property type="term" value="P:lipopolysaccharide core region biosynthetic process"/>
    <property type="evidence" value="ECO:0007669"/>
    <property type="project" value="TreeGrafter"/>
</dbReference>
<evidence type="ECO:0000313" key="14">
    <source>
        <dbReference type="EMBL" id="AGH13536.1"/>
    </source>
</evidence>
<dbReference type="UniPathway" id="UPA00359">
    <property type="reaction ID" value="UER00482"/>
</dbReference>
<keyword evidence="7 13" id="KW-0808">Transferase</keyword>
<evidence type="ECO:0000256" key="4">
    <source>
        <dbReference type="ARBA" id="ARBA00016436"/>
    </source>
</evidence>